<evidence type="ECO:0000313" key="1">
    <source>
        <dbReference type="EMBL" id="ODJ89347.1"/>
    </source>
</evidence>
<sequence length="200" mass="22595">MRTGKRELQRLIAYEAARILTELRSDNVTYACQKAAAKYGITKRQFLPTREEVESALREQQRLVRGERQTDTLRTLRLSALNAMQALIQFNPKLVGAVFDGTADSNSCVKLHLFADTPEDLLFTLSDLHIPWQEKQHRLQFSDGRKESVPCFIFNADGVGFELVVLPAKNPRNHPLDPLDNQPIQGASIKQLQQLVDTPG</sequence>
<dbReference type="OrthoDB" id="5294130at2"/>
<name>A0A7Z0VP76_9GAMM</name>
<dbReference type="Proteomes" id="UP000094769">
    <property type="component" value="Unassembled WGS sequence"/>
</dbReference>
<gene>
    <name evidence="1" type="ORF">CODIS_04460</name>
</gene>
<proteinExistence type="predicted"/>
<keyword evidence="2" id="KW-1185">Reference proteome</keyword>
<dbReference type="RefSeq" id="WP_069121082.1">
    <property type="nucleotide sequence ID" value="NZ_MARB01000002.1"/>
</dbReference>
<protein>
    <submittedName>
        <fullName evidence="1">Uncharacterized protein</fullName>
    </submittedName>
</protein>
<accession>A0A7Z0VP76</accession>
<reference evidence="1 2" key="1">
    <citation type="submission" date="2016-06" db="EMBL/GenBank/DDBJ databases">
        <title>Genome sequence of endosymbiont of Candidatus Endolucinida thiodiazotropha.</title>
        <authorList>
            <person name="Poehlein A."/>
            <person name="Koenig S."/>
            <person name="Heiden S.E."/>
            <person name="Thuermer A."/>
            <person name="Voget S."/>
            <person name="Daniel R."/>
            <person name="Markert S."/>
            <person name="Gros O."/>
            <person name="Schweder T."/>
        </authorList>
    </citation>
    <scope>NUCLEOTIDE SEQUENCE [LARGE SCALE GENOMIC DNA]</scope>
    <source>
        <strain evidence="1 2">COS</strain>
    </source>
</reference>
<dbReference type="AlphaFoldDB" id="A0A7Z0VP76"/>
<evidence type="ECO:0000313" key="2">
    <source>
        <dbReference type="Proteomes" id="UP000094769"/>
    </source>
</evidence>
<comment type="caution">
    <text evidence="1">The sequence shown here is derived from an EMBL/GenBank/DDBJ whole genome shotgun (WGS) entry which is preliminary data.</text>
</comment>
<dbReference type="EMBL" id="MARB01000002">
    <property type="protein sequence ID" value="ODJ89347.1"/>
    <property type="molecule type" value="Genomic_DNA"/>
</dbReference>
<organism evidence="1 2">
    <name type="scientific">Candidatus Thiodiazotropha endolucinida</name>
    <dbReference type="NCBI Taxonomy" id="1655433"/>
    <lineage>
        <taxon>Bacteria</taxon>
        <taxon>Pseudomonadati</taxon>
        <taxon>Pseudomonadota</taxon>
        <taxon>Gammaproteobacteria</taxon>
        <taxon>Chromatiales</taxon>
        <taxon>Sedimenticolaceae</taxon>
        <taxon>Candidatus Thiodiazotropha</taxon>
    </lineage>
</organism>